<comment type="caution">
    <text evidence="2">The sequence shown here is derived from an EMBL/GenBank/DDBJ whole genome shotgun (WGS) entry which is preliminary data.</text>
</comment>
<dbReference type="Pfam" id="PF14499">
    <property type="entry name" value="DUF4437"/>
    <property type="match status" value="1"/>
</dbReference>
<dbReference type="EMBL" id="CAMAPD010000005">
    <property type="protein sequence ID" value="CAH9056165.1"/>
    <property type="molecule type" value="Genomic_DNA"/>
</dbReference>
<dbReference type="InterPro" id="IPR011051">
    <property type="entry name" value="RmlC_Cupin_sf"/>
</dbReference>
<keyword evidence="1" id="KW-0732">Signal</keyword>
<evidence type="ECO:0000313" key="3">
    <source>
        <dbReference type="Proteomes" id="UP001152485"/>
    </source>
</evidence>
<evidence type="ECO:0000256" key="1">
    <source>
        <dbReference type="SAM" id="SignalP"/>
    </source>
</evidence>
<proteinExistence type="predicted"/>
<dbReference type="SUPFAM" id="SSF51182">
    <property type="entry name" value="RmlC-like cupins"/>
    <property type="match status" value="1"/>
</dbReference>
<dbReference type="InterPro" id="IPR028013">
    <property type="entry name" value="DUF4437"/>
</dbReference>
<feature type="chain" id="PRO_5047473470" description="DUF4437 domain-containing protein" evidence="1">
    <location>
        <begin position="27"/>
        <end position="277"/>
    </location>
</feature>
<gene>
    <name evidence="2" type="ORF">PSECIP111951_01406</name>
</gene>
<evidence type="ECO:0008006" key="4">
    <source>
        <dbReference type="Google" id="ProtNLM"/>
    </source>
</evidence>
<reference evidence="2 3" key="1">
    <citation type="submission" date="2022-07" db="EMBL/GenBank/DDBJ databases">
        <authorList>
            <person name="Criscuolo A."/>
        </authorList>
    </citation>
    <scope>NUCLEOTIDE SEQUENCE [LARGE SCALE GENOMIC DNA]</scope>
    <source>
        <strain evidence="3">CIP 111951</strain>
    </source>
</reference>
<name>A0ABM9GI15_9GAMM</name>
<feature type="signal peptide" evidence="1">
    <location>
        <begin position="1"/>
        <end position="26"/>
    </location>
</feature>
<evidence type="ECO:0000313" key="2">
    <source>
        <dbReference type="EMBL" id="CAH9056165.1"/>
    </source>
</evidence>
<accession>A0ABM9GI15</accession>
<organism evidence="2 3">
    <name type="scientific">Pseudoalteromonas holothuriae</name>
    <dbReference type="NCBI Taxonomy" id="2963714"/>
    <lineage>
        <taxon>Bacteria</taxon>
        <taxon>Pseudomonadati</taxon>
        <taxon>Pseudomonadota</taxon>
        <taxon>Gammaproteobacteria</taxon>
        <taxon>Alteromonadales</taxon>
        <taxon>Pseudoalteromonadaceae</taxon>
        <taxon>Pseudoalteromonas</taxon>
    </lineage>
</organism>
<dbReference type="InterPro" id="IPR014710">
    <property type="entry name" value="RmlC-like_jellyroll"/>
</dbReference>
<protein>
    <recommendedName>
        <fullName evidence="4">DUF4437 domain-containing protein</fullName>
    </recommendedName>
</protein>
<sequence length="277" mass="30230">MNKLSCFTYLLILLNGMTVLSASAKAARSNVVLAENIKWGYLNPLRGDKSPGAAELWGDRSKNVATGMLVNFKQGFSSPPHIHNISYRGIVIDGLLHNDDPAAKEMWMPQGSFWTQPAGENHITAASGQSNLIYLEIDSGPYLVKPSAESFDNGQSPLNIHYGNLTWLNASDATFMEVAKGAKITPLWGSSEQGQLGGALLKLSAGFNGTLQVDAQEFRAVVIKGSVKYESSESRDIQQLSTGSYFDSVGKFKHNVALSKESLIYIRTNGRYRLTHN</sequence>
<dbReference type="CDD" id="cd06989">
    <property type="entry name" value="cupin_DRT102"/>
    <property type="match status" value="1"/>
</dbReference>
<dbReference type="Proteomes" id="UP001152485">
    <property type="component" value="Unassembled WGS sequence"/>
</dbReference>
<dbReference type="Gene3D" id="2.60.120.10">
    <property type="entry name" value="Jelly Rolls"/>
    <property type="match status" value="1"/>
</dbReference>